<dbReference type="Pfam" id="PF04930">
    <property type="entry name" value="FUN14"/>
    <property type="match status" value="1"/>
</dbReference>
<evidence type="ECO:0000256" key="6">
    <source>
        <dbReference type="SAM" id="Phobius"/>
    </source>
</evidence>
<evidence type="ECO:0000256" key="3">
    <source>
        <dbReference type="ARBA" id="ARBA00022692"/>
    </source>
</evidence>
<evidence type="ECO:0000256" key="2">
    <source>
        <dbReference type="ARBA" id="ARBA00009160"/>
    </source>
</evidence>
<evidence type="ECO:0000256" key="4">
    <source>
        <dbReference type="ARBA" id="ARBA00022989"/>
    </source>
</evidence>
<evidence type="ECO:0000313" key="8">
    <source>
        <dbReference type="Proteomes" id="UP000703661"/>
    </source>
</evidence>
<keyword evidence="3 6" id="KW-0812">Transmembrane</keyword>
<evidence type="ECO:0000313" key="7">
    <source>
        <dbReference type="EMBL" id="KAG0014300.1"/>
    </source>
</evidence>
<keyword evidence="8" id="KW-1185">Reference proteome</keyword>
<keyword evidence="5 6" id="KW-0472">Membrane</keyword>
<dbReference type="GO" id="GO:0016020">
    <property type="term" value="C:membrane"/>
    <property type="evidence" value="ECO:0007669"/>
    <property type="project" value="UniProtKB-SubCell"/>
</dbReference>
<reference evidence="7" key="1">
    <citation type="journal article" date="2020" name="Fungal Divers.">
        <title>Resolving the Mortierellaceae phylogeny through synthesis of multi-gene phylogenetics and phylogenomics.</title>
        <authorList>
            <person name="Vandepol N."/>
            <person name="Liber J."/>
            <person name="Desiro A."/>
            <person name="Na H."/>
            <person name="Kennedy M."/>
            <person name="Barry K."/>
            <person name="Grigoriev I.V."/>
            <person name="Miller A.N."/>
            <person name="O'Donnell K."/>
            <person name="Stajich J.E."/>
            <person name="Bonito G."/>
        </authorList>
    </citation>
    <scope>NUCLEOTIDE SEQUENCE</scope>
    <source>
        <strain evidence="7">NRRL 2769</strain>
    </source>
</reference>
<dbReference type="PANTHER" id="PTHR21346:SF10">
    <property type="entry name" value="TRANSMEMBRANE PROTEIN"/>
    <property type="match status" value="1"/>
</dbReference>
<evidence type="ECO:0000256" key="1">
    <source>
        <dbReference type="ARBA" id="ARBA00004370"/>
    </source>
</evidence>
<name>A0A9P6T0B0_9FUNG</name>
<comment type="caution">
    <text evidence="7">The sequence shown here is derived from an EMBL/GenBank/DDBJ whole genome shotgun (WGS) entry which is preliminary data.</text>
</comment>
<dbReference type="AlphaFoldDB" id="A0A9P6T0B0"/>
<proteinExistence type="inferred from homology"/>
<evidence type="ECO:0000256" key="5">
    <source>
        <dbReference type="ARBA" id="ARBA00023136"/>
    </source>
</evidence>
<sequence length="130" mass="13976">MAPASLNIVCPIAQTPGGGKGPFVNTQDLSFGTAMGLCSGYLCKKLGKMFVLVAGLGFISLQLLANAGYINVNWGLIESKFTENFDLDKDGKVTAKDAKFGLNQIIEVLTRNFQFKTSFAGGFYIGFRYG</sequence>
<organism evidence="7 8">
    <name type="scientific">Entomortierella chlamydospora</name>
    <dbReference type="NCBI Taxonomy" id="101097"/>
    <lineage>
        <taxon>Eukaryota</taxon>
        <taxon>Fungi</taxon>
        <taxon>Fungi incertae sedis</taxon>
        <taxon>Mucoromycota</taxon>
        <taxon>Mortierellomycotina</taxon>
        <taxon>Mortierellomycetes</taxon>
        <taxon>Mortierellales</taxon>
        <taxon>Mortierellaceae</taxon>
        <taxon>Entomortierella</taxon>
    </lineage>
</organism>
<protein>
    <submittedName>
        <fullName evidence="7">FUN14 domain-containing protein 1</fullName>
    </submittedName>
</protein>
<dbReference type="EMBL" id="JAAAID010000741">
    <property type="protein sequence ID" value="KAG0014300.1"/>
    <property type="molecule type" value="Genomic_DNA"/>
</dbReference>
<dbReference type="PANTHER" id="PTHR21346">
    <property type="entry name" value="FUN14 DOMAIN CONTAINING"/>
    <property type="match status" value="1"/>
</dbReference>
<dbReference type="InterPro" id="IPR007014">
    <property type="entry name" value="FUN14"/>
</dbReference>
<keyword evidence="4 6" id="KW-1133">Transmembrane helix</keyword>
<accession>A0A9P6T0B0</accession>
<comment type="subcellular location">
    <subcellularLocation>
        <location evidence="1">Membrane</location>
    </subcellularLocation>
</comment>
<dbReference type="Proteomes" id="UP000703661">
    <property type="component" value="Unassembled WGS sequence"/>
</dbReference>
<gene>
    <name evidence="7" type="primary">FUNDC1</name>
    <name evidence="7" type="ORF">BGZ80_010530</name>
</gene>
<feature type="transmembrane region" description="Helical" evidence="6">
    <location>
        <begin position="49"/>
        <end position="70"/>
    </location>
</feature>
<comment type="similarity">
    <text evidence="2">Belongs to the FUN14 family.</text>
</comment>